<dbReference type="InterPro" id="IPR036663">
    <property type="entry name" value="Fumarylacetoacetase_C_sf"/>
</dbReference>
<dbReference type="GO" id="GO:0016787">
    <property type="term" value="F:hydrolase activity"/>
    <property type="evidence" value="ECO:0007669"/>
    <property type="project" value="UniProtKB-KW"/>
</dbReference>
<keyword evidence="3" id="KW-0378">Hydrolase</keyword>
<evidence type="ECO:0000259" key="2">
    <source>
        <dbReference type="Pfam" id="PF01557"/>
    </source>
</evidence>
<evidence type="ECO:0000313" key="4">
    <source>
        <dbReference type="Proteomes" id="UP000325516"/>
    </source>
</evidence>
<evidence type="ECO:0000256" key="1">
    <source>
        <dbReference type="SAM" id="MobiDB-lite"/>
    </source>
</evidence>
<dbReference type="SUPFAM" id="SSF56529">
    <property type="entry name" value="FAH"/>
    <property type="match status" value="1"/>
</dbReference>
<feature type="region of interest" description="Disordered" evidence="1">
    <location>
        <begin position="304"/>
        <end position="328"/>
    </location>
</feature>
<dbReference type="PANTHER" id="PTHR43211:SF1">
    <property type="entry name" value="BLL6422 PROTEIN"/>
    <property type="match status" value="1"/>
</dbReference>
<dbReference type="Pfam" id="PF01557">
    <property type="entry name" value="FAA_hydrolase"/>
    <property type="match status" value="1"/>
</dbReference>
<dbReference type="RefSeq" id="WP_150924898.1">
    <property type="nucleotide sequence ID" value="NZ_CP044232.1"/>
</dbReference>
<dbReference type="KEGG" id="mlz:F6J85_10275"/>
<dbReference type="PANTHER" id="PTHR43211">
    <property type="entry name" value="FUMARYLACETOACETATE HYDROLASE"/>
    <property type="match status" value="1"/>
</dbReference>
<dbReference type="Gene3D" id="3.90.850.10">
    <property type="entry name" value="Fumarylacetoacetase-like, C-terminal domain"/>
    <property type="match status" value="1"/>
</dbReference>
<reference evidence="4" key="1">
    <citation type="submission" date="2019-09" db="EMBL/GenBank/DDBJ databases">
        <title>Mumia zhuanghuii sp. nov. isolated from the intestinal contents of plateau pika (Ochotona curzoniae) in the Qinghai-Tibet plateau of China.</title>
        <authorList>
            <person name="Tian Z."/>
        </authorList>
    </citation>
    <scope>NUCLEOTIDE SEQUENCE [LARGE SCALE GENOMIC DNA]</scope>
    <source>
        <strain evidence="4">L-031</strain>
    </source>
</reference>
<protein>
    <submittedName>
        <fullName evidence="3">Fumarylacetoacetate hydrolase family protein</fullName>
    </submittedName>
</protein>
<dbReference type="EMBL" id="CP044232">
    <property type="protein sequence ID" value="QEW03450.1"/>
    <property type="molecule type" value="Genomic_DNA"/>
</dbReference>
<keyword evidence="4" id="KW-1185">Reference proteome</keyword>
<sequence>MKIARWMNRGALEEGFVEADGAVPLPDGITVADLLRGGLAFAHEVHAATVGRAARALADVELLPPVVPAAVRDFAVFEEHVEGMSADAQGRPNVPAPWYESPRFYFTNPHTLHGSGARIRPPATERLDYELEVAVVLGGEPGEDLDPAEAATRIFGYAIMNDWSARDIQGREMNVRLGPAKGKDFATSLGPWIVTADELADRIDDDGFLALRAEVSVNGVLTGADLLSNMAWTFPELISYASRASRVVPGDVIGSGTTGNGGCLAELWGLAGGALVPPPLQAGDVVSMRVERLGELVGIVDPARMHPHEIPPARRRPQPRARSVPARE</sequence>
<dbReference type="InterPro" id="IPR011234">
    <property type="entry name" value="Fumarylacetoacetase-like_C"/>
</dbReference>
<proteinExistence type="predicted"/>
<feature type="domain" description="Fumarylacetoacetase-like C-terminal" evidence="2">
    <location>
        <begin position="72"/>
        <end position="298"/>
    </location>
</feature>
<dbReference type="AlphaFoldDB" id="A0A5J6L4V8"/>
<organism evidence="3 4">
    <name type="scientific">Microbacterium lushaniae</name>
    <dbReference type="NCBI Taxonomy" id="2614639"/>
    <lineage>
        <taxon>Bacteria</taxon>
        <taxon>Bacillati</taxon>
        <taxon>Actinomycetota</taxon>
        <taxon>Actinomycetes</taxon>
        <taxon>Micrococcales</taxon>
        <taxon>Microbacteriaceae</taxon>
        <taxon>Microbacterium</taxon>
    </lineage>
</organism>
<evidence type="ECO:0000313" key="3">
    <source>
        <dbReference type="EMBL" id="QEW03450.1"/>
    </source>
</evidence>
<name>A0A5J6L4V8_9MICO</name>
<gene>
    <name evidence="3" type="ORF">F6J85_10275</name>
</gene>
<dbReference type="Proteomes" id="UP000325516">
    <property type="component" value="Chromosome"/>
</dbReference>
<accession>A0A5J6L4V8</accession>